<comment type="caution">
    <text evidence="4">The sequence shown here is derived from an EMBL/GenBank/DDBJ whole genome shotgun (WGS) entry which is preliminary data.</text>
</comment>
<keyword evidence="1" id="KW-0472">Membrane</keyword>
<evidence type="ECO:0000259" key="2">
    <source>
        <dbReference type="Pfam" id="PF10882"/>
    </source>
</evidence>
<feature type="transmembrane region" description="Helical" evidence="1">
    <location>
        <begin position="6"/>
        <end position="24"/>
    </location>
</feature>
<reference evidence="4" key="1">
    <citation type="journal article" date="2014" name="Int. J. Syst. Evol. Microbiol.">
        <title>Complete genome sequence of Corynebacterium casei LMG S-19264T (=DSM 44701T), isolated from a smear-ripened cheese.</title>
        <authorList>
            <consortium name="US DOE Joint Genome Institute (JGI-PGF)"/>
            <person name="Walter F."/>
            <person name="Albersmeier A."/>
            <person name="Kalinowski J."/>
            <person name="Ruckert C."/>
        </authorList>
    </citation>
    <scope>NUCLEOTIDE SEQUENCE</scope>
    <source>
        <strain evidence="4">CCM 8433</strain>
    </source>
</reference>
<evidence type="ECO:0000256" key="1">
    <source>
        <dbReference type="SAM" id="Phobius"/>
    </source>
</evidence>
<gene>
    <name evidence="4" type="ORF">GCM10011482_24120</name>
</gene>
<feature type="transmembrane region" description="Helical" evidence="1">
    <location>
        <begin position="141"/>
        <end position="157"/>
    </location>
</feature>
<reference evidence="4" key="2">
    <citation type="submission" date="2020-09" db="EMBL/GenBank/DDBJ databases">
        <authorList>
            <person name="Sun Q."/>
            <person name="Sedlacek I."/>
        </authorList>
    </citation>
    <scope>NUCLEOTIDE SEQUENCE</scope>
    <source>
        <strain evidence="4">CCM 8433</strain>
    </source>
</reference>
<dbReference type="EMBL" id="BMDT01000017">
    <property type="protein sequence ID" value="GGI66758.1"/>
    <property type="molecule type" value="Genomic_DNA"/>
</dbReference>
<feature type="domain" description="DUF5808" evidence="3">
    <location>
        <begin position="297"/>
        <end position="322"/>
    </location>
</feature>
<dbReference type="AlphaFoldDB" id="A0A917JGB3"/>
<feature type="transmembrane region" description="Helical" evidence="1">
    <location>
        <begin position="163"/>
        <end position="186"/>
    </location>
</feature>
<dbReference type="InterPro" id="IPR043831">
    <property type="entry name" value="DUF5808"/>
</dbReference>
<feature type="transmembrane region" description="Helical" evidence="1">
    <location>
        <begin position="57"/>
        <end position="76"/>
    </location>
</feature>
<feature type="transmembrane region" description="Helical" evidence="1">
    <location>
        <begin position="239"/>
        <end position="264"/>
    </location>
</feature>
<protein>
    <recommendedName>
        <fullName evidence="6">Bacterial Pleckstrin homology domain-containing protein</fullName>
    </recommendedName>
</protein>
<accession>A0A917JGB3</accession>
<dbReference type="InterPro" id="IPR027783">
    <property type="entry name" value="Bacterial_PH-related"/>
</dbReference>
<evidence type="ECO:0000259" key="3">
    <source>
        <dbReference type="Pfam" id="PF19124"/>
    </source>
</evidence>
<keyword evidence="1" id="KW-1133">Transmembrane helix</keyword>
<keyword evidence="1" id="KW-0812">Transmembrane</keyword>
<evidence type="ECO:0000313" key="5">
    <source>
        <dbReference type="Proteomes" id="UP000622610"/>
    </source>
</evidence>
<dbReference type="RefSeq" id="WP_188368578.1">
    <property type="nucleotide sequence ID" value="NZ_BMDT01000017.1"/>
</dbReference>
<name>A0A917JGB3_9ENTE</name>
<feature type="transmembrane region" description="Helical" evidence="1">
    <location>
        <begin position="323"/>
        <end position="346"/>
    </location>
</feature>
<dbReference type="Proteomes" id="UP000622610">
    <property type="component" value="Unassembled WGS sequence"/>
</dbReference>
<sequence length="456" mass="52539">MNYIFIGMMIFICFIQAFTLGLAANPHQQVILENTLPKEYLNHPDVRALAKTYRQRLFQIATLFSLLSLSLLFISYESVQLTIFWLLLMTSIAGTFLCKIYYIREMKQLITQKQWQPAVEPQLIDTNLILNKNQKMVSVRWLYLSYLPSLPLSWYTLQVTDFSTASILFGSSTLLFVLMLINHYYIGRIPAKSLTSNSTINQRYNDLTKHHWSYITILLNWLMLPLLFLPVFMTQTTGILAYALIIAYSCLVLFLVFFTIGYLYSLRKKQDQLLMQSSDFRYNGEDQYWTYGVYINPNDPKLFVPDRIGMNIGMNLGRTAGKVAMGFITILLIGTFFITVIPAYLYDFTANPLKLETTETSIVLSAPFSPTATIPIDIIETIELVEELPHPLIKTFGIATDNYALGRFTSQNRSIYLFVDHRSQPIIKIQTKSTDYYYTNKSPDQTLSLYQGLNLP</sequence>
<feature type="transmembrane region" description="Helical" evidence="1">
    <location>
        <begin position="82"/>
        <end position="103"/>
    </location>
</feature>
<organism evidence="4 5">
    <name type="scientific">Enterococcus alcedinis</name>
    <dbReference type="NCBI Taxonomy" id="1274384"/>
    <lineage>
        <taxon>Bacteria</taxon>
        <taxon>Bacillati</taxon>
        <taxon>Bacillota</taxon>
        <taxon>Bacilli</taxon>
        <taxon>Lactobacillales</taxon>
        <taxon>Enterococcaceae</taxon>
        <taxon>Enterococcus</taxon>
    </lineage>
</organism>
<feature type="domain" description="Bacterial Pleckstrin homology" evidence="2">
    <location>
        <begin position="356"/>
        <end position="442"/>
    </location>
</feature>
<dbReference type="Pfam" id="PF10882">
    <property type="entry name" value="bPH_5"/>
    <property type="match status" value="1"/>
</dbReference>
<proteinExistence type="predicted"/>
<keyword evidence="5" id="KW-1185">Reference proteome</keyword>
<evidence type="ECO:0008006" key="6">
    <source>
        <dbReference type="Google" id="ProtNLM"/>
    </source>
</evidence>
<evidence type="ECO:0000313" key="4">
    <source>
        <dbReference type="EMBL" id="GGI66758.1"/>
    </source>
</evidence>
<dbReference type="Pfam" id="PF19124">
    <property type="entry name" value="DUF5808"/>
    <property type="match status" value="1"/>
</dbReference>
<feature type="transmembrane region" description="Helical" evidence="1">
    <location>
        <begin position="212"/>
        <end position="233"/>
    </location>
</feature>